<dbReference type="GO" id="GO:0002376">
    <property type="term" value="P:immune system process"/>
    <property type="evidence" value="ECO:0007669"/>
    <property type="project" value="UniProtKB-KW"/>
</dbReference>
<dbReference type="SMART" id="SM00406">
    <property type="entry name" value="IGv"/>
    <property type="match status" value="1"/>
</dbReference>
<organism evidence="4 5">
    <name type="scientific">Neolamprologus brichardi</name>
    <name type="common">Fairy cichlid</name>
    <name type="synonym">Lamprologus brichardi</name>
    <dbReference type="NCBI Taxonomy" id="32507"/>
    <lineage>
        <taxon>Eukaryota</taxon>
        <taxon>Metazoa</taxon>
        <taxon>Chordata</taxon>
        <taxon>Craniata</taxon>
        <taxon>Vertebrata</taxon>
        <taxon>Euteleostomi</taxon>
        <taxon>Actinopterygii</taxon>
        <taxon>Neopterygii</taxon>
        <taxon>Teleostei</taxon>
        <taxon>Neoteleostei</taxon>
        <taxon>Acanthomorphata</taxon>
        <taxon>Ovalentaria</taxon>
        <taxon>Cichlomorphae</taxon>
        <taxon>Cichliformes</taxon>
        <taxon>Cichlidae</taxon>
        <taxon>African cichlids</taxon>
        <taxon>Pseudocrenilabrinae</taxon>
        <taxon>Lamprologini</taxon>
        <taxon>Neolamprologus</taxon>
    </lineage>
</organism>
<evidence type="ECO:0000313" key="4">
    <source>
        <dbReference type="Ensembl" id="ENSNBRP00000005239.1"/>
    </source>
</evidence>
<evidence type="ECO:0000259" key="3">
    <source>
        <dbReference type="PROSITE" id="PS50835"/>
    </source>
</evidence>
<dbReference type="InterPro" id="IPR013106">
    <property type="entry name" value="Ig_V-set"/>
</dbReference>
<dbReference type="GeneTree" id="ENSGT00940000177066"/>
<dbReference type="Ensembl" id="ENSNBRT00000005396.1">
    <property type="protein sequence ID" value="ENSNBRP00000005239.1"/>
    <property type="gene ID" value="ENSNBRG00000004164.1"/>
</dbReference>
<dbReference type="Proteomes" id="UP000261580">
    <property type="component" value="Unassembled WGS sequence"/>
</dbReference>
<feature type="domain" description="Ig-like" evidence="3">
    <location>
        <begin position="17"/>
        <end position="114"/>
    </location>
</feature>
<keyword evidence="1" id="KW-0732">Signal</keyword>
<dbReference type="GO" id="GO:0007166">
    <property type="term" value="P:cell surface receptor signaling pathway"/>
    <property type="evidence" value="ECO:0007669"/>
    <property type="project" value="TreeGrafter"/>
</dbReference>
<reference evidence="4" key="2">
    <citation type="submission" date="2025-09" db="UniProtKB">
        <authorList>
            <consortium name="Ensembl"/>
        </authorList>
    </citation>
    <scope>IDENTIFICATION</scope>
</reference>
<dbReference type="SUPFAM" id="SSF48726">
    <property type="entry name" value="Immunoglobulin"/>
    <property type="match status" value="1"/>
</dbReference>
<dbReference type="InterPro" id="IPR013783">
    <property type="entry name" value="Ig-like_fold"/>
</dbReference>
<evidence type="ECO:0000256" key="1">
    <source>
        <dbReference type="ARBA" id="ARBA00022729"/>
    </source>
</evidence>
<dbReference type="OMA" id="NMKQIVF"/>
<dbReference type="Pfam" id="PF07686">
    <property type="entry name" value="V-set"/>
    <property type="match status" value="1"/>
</dbReference>
<keyword evidence="2" id="KW-0391">Immunity</keyword>
<name>A0A3Q4M9X8_NEOBR</name>
<dbReference type="InterPro" id="IPR050413">
    <property type="entry name" value="TCR_beta_variable"/>
</dbReference>
<protein>
    <recommendedName>
        <fullName evidence="3">Ig-like domain-containing protein</fullName>
    </recommendedName>
</protein>
<evidence type="ECO:0000313" key="5">
    <source>
        <dbReference type="Proteomes" id="UP000261580"/>
    </source>
</evidence>
<dbReference type="InterPro" id="IPR007110">
    <property type="entry name" value="Ig-like_dom"/>
</dbReference>
<dbReference type="InterPro" id="IPR003599">
    <property type="entry name" value="Ig_sub"/>
</dbReference>
<dbReference type="AlphaFoldDB" id="A0A3Q4M9X8"/>
<dbReference type="PANTHER" id="PTHR23268:SF102">
    <property type="entry name" value="IMMUNOGLOBULIN V-SET DOMAIN-CONTAINING PROTEIN"/>
    <property type="match status" value="1"/>
</dbReference>
<sequence>LTGGSDVSQTPLLWSTEGQSVTMNCNHTKGAAFRQMYWYQQLPGKGMKQIVFTTAYSTHTYESGFSEEKFPATKTNEETGSLTVKQLVPEDSGVYFCSVMFSLSLSADTKRNIKTL</sequence>
<reference evidence="4" key="1">
    <citation type="submission" date="2025-08" db="UniProtKB">
        <authorList>
            <consortium name="Ensembl"/>
        </authorList>
    </citation>
    <scope>IDENTIFICATION</scope>
</reference>
<dbReference type="PROSITE" id="PS50835">
    <property type="entry name" value="IG_LIKE"/>
    <property type="match status" value="1"/>
</dbReference>
<accession>A0A3Q4M9X8</accession>
<dbReference type="STRING" id="32507.ENSNBRP00000005239"/>
<dbReference type="GO" id="GO:0005886">
    <property type="term" value="C:plasma membrane"/>
    <property type="evidence" value="ECO:0007669"/>
    <property type="project" value="TreeGrafter"/>
</dbReference>
<keyword evidence="5" id="KW-1185">Reference proteome</keyword>
<evidence type="ECO:0000256" key="2">
    <source>
        <dbReference type="ARBA" id="ARBA00022859"/>
    </source>
</evidence>
<dbReference type="Gene3D" id="2.60.40.10">
    <property type="entry name" value="Immunoglobulins"/>
    <property type="match status" value="1"/>
</dbReference>
<dbReference type="SMART" id="SM00409">
    <property type="entry name" value="IG"/>
    <property type="match status" value="1"/>
</dbReference>
<dbReference type="InterPro" id="IPR036179">
    <property type="entry name" value="Ig-like_dom_sf"/>
</dbReference>
<dbReference type="PANTHER" id="PTHR23268">
    <property type="entry name" value="T-CELL RECEPTOR BETA CHAIN"/>
    <property type="match status" value="1"/>
</dbReference>
<proteinExistence type="predicted"/>